<dbReference type="Proteomes" id="UP000018050">
    <property type="component" value="Unassembled WGS sequence"/>
</dbReference>
<proteinExistence type="predicted"/>
<protein>
    <submittedName>
        <fullName evidence="2">Uncharacterized protein</fullName>
    </submittedName>
</protein>
<feature type="region of interest" description="Disordered" evidence="1">
    <location>
        <begin position="387"/>
        <end position="421"/>
    </location>
</feature>
<accession>U6GJR2</accession>
<sequence length="459" mass="49146">MLPIGKPTVAAPIPPSRACSLRDAGRISAPLFPRQPLLVATEEAPQQQEEASYSQLQQHCAPPRRKRRHISESKCFHHAAVAGSVPPSRTSVVQFCPDTAAPGNLRALGDTSPLSSSPDLTEFQQQLLGKTNAFLLAAKDAKRLPVVGRCGGTTNEFNAKMQQLSHAREEKKDDEWGVQPTAGGPGRQQTARVQLLGPLFRICLQFMFLLFQGVHEVAAVCWWQTLGWSLWVFSSLCCRCTVFLHLLSSGVSREVDGSNSTLVFASASLAKLLHLSTSLLESSEASVAAAESRTALKTLSSRRAAVQTAAQLGCVSTAMMRHLKDFFYTKAAAAAWREEQQKKERQQIYEEGSVALTPEEALATALATAAAAGAAATVAKTALAKGTPEAKGTAAKGDAEAAAAEDEDDTSRLEPSLPSQSYGGCLHASEESFGGMLRRFYGNFLVFLFPLSSAVVSDL</sequence>
<evidence type="ECO:0000313" key="2">
    <source>
        <dbReference type="EMBL" id="CDI78839.1"/>
    </source>
</evidence>
<reference evidence="2" key="1">
    <citation type="submission" date="2013-10" db="EMBL/GenBank/DDBJ databases">
        <title>Genomic analysis of the causative agents of coccidiosis in chickens.</title>
        <authorList>
            <person name="Reid A.J."/>
            <person name="Blake D."/>
            <person name="Billington K."/>
            <person name="Browne H."/>
            <person name="Dunn M."/>
            <person name="Hung S."/>
            <person name="Kawahara F."/>
            <person name="Miranda-Saavedra D."/>
            <person name="Mourier T."/>
            <person name="Nagra H."/>
            <person name="Otto T.D."/>
            <person name="Rawlings N."/>
            <person name="Sanchez A."/>
            <person name="Sanders M."/>
            <person name="Subramaniam C."/>
            <person name="Tay Y."/>
            <person name="Dear P."/>
            <person name="Doerig C."/>
            <person name="Gruber A."/>
            <person name="Parkinson J."/>
            <person name="Shirley M."/>
            <person name="Wan K.L."/>
            <person name="Berriman M."/>
            <person name="Tomley F."/>
            <person name="Pain A."/>
        </authorList>
    </citation>
    <scope>NUCLEOTIDE SEQUENCE</scope>
    <source>
        <strain evidence="2">Houghton</strain>
    </source>
</reference>
<name>U6GJR2_EIMAC</name>
<feature type="compositionally biased region" description="Low complexity" evidence="1">
    <location>
        <begin position="387"/>
        <end position="402"/>
    </location>
</feature>
<dbReference type="VEuPathDB" id="ToxoDB:EAH_00037380"/>
<dbReference type="RefSeq" id="XP_013250987.1">
    <property type="nucleotide sequence ID" value="XM_013395533.1"/>
</dbReference>
<keyword evidence="3" id="KW-1185">Reference proteome</keyword>
<dbReference type="GeneID" id="25271808"/>
<dbReference type="EMBL" id="HG670920">
    <property type="protein sequence ID" value="CDI78839.1"/>
    <property type="molecule type" value="Genomic_DNA"/>
</dbReference>
<evidence type="ECO:0000313" key="3">
    <source>
        <dbReference type="Proteomes" id="UP000018050"/>
    </source>
</evidence>
<feature type="compositionally biased region" description="Low complexity" evidence="1">
    <location>
        <begin position="41"/>
        <end position="51"/>
    </location>
</feature>
<feature type="region of interest" description="Disordered" evidence="1">
    <location>
        <begin position="41"/>
        <end position="66"/>
    </location>
</feature>
<dbReference type="AlphaFoldDB" id="U6GJR2"/>
<gene>
    <name evidence="2" type="ORF">EAH_00037380</name>
</gene>
<evidence type="ECO:0000256" key="1">
    <source>
        <dbReference type="SAM" id="MobiDB-lite"/>
    </source>
</evidence>
<organism evidence="2 3">
    <name type="scientific">Eimeria acervulina</name>
    <name type="common">Coccidian parasite</name>
    <dbReference type="NCBI Taxonomy" id="5801"/>
    <lineage>
        <taxon>Eukaryota</taxon>
        <taxon>Sar</taxon>
        <taxon>Alveolata</taxon>
        <taxon>Apicomplexa</taxon>
        <taxon>Conoidasida</taxon>
        <taxon>Coccidia</taxon>
        <taxon>Eucoccidiorida</taxon>
        <taxon>Eimeriorina</taxon>
        <taxon>Eimeriidae</taxon>
        <taxon>Eimeria</taxon>
    </lineage>
</organism>
<reference evidence="2" key="2">
    <citation type="submission" date="2013-10" db="EMBL/GenBank/DDBJ databases">
        <authorList>
            <person name="Aslett M."/>
        </authorList>
    </citation>
    <scope>NUCLEOTIDE SEQUENCE</scope>
    <source>
        <strain evidence="2">Houghton</strain>
    </source>
</reference>